<dbReference type="RefSeq" id="WP_098922146.1">
    <property type="nucleotide sequence ID" value="NZ_CP023819.1"/>
</dbReference>
<protein>
    <recommendedName>
        <fullName evidence="3">ParB/Sulfiredoxin domain-containing protein</fullName>
    </recommendedName>
</protein>
<dbReference type="EMBL" id="CP023819">
    <property type="protein sequence ID" value="ATL88841.1"/>
    <property type="molecule type" value="Genomic_DNA"/>
</dbReference>
<evidence type="ECO:0000313" key="1">
    <source>
        <dbReference type="EMBL" id="ATL88841.1"/>
    </source>
</evidence>
<organism evidence="1 2">
    <name type="scientific">Faecalibacterium prausnitzii</name>
    <dbReference type="NCBI Taxonomy" id="853"/>
    <lineage>
        <taxon>Bacteria</taxon>
        <taxon>Bacillati</taxon>
        <taxon>Bacillota</taxon>
        <taxon>Clostridia</taxon>
        <taxon>Eubacteriales</taxon>
        <taxon>Oscillospiraceae</taxon>
        <taxon>Faecalibacterium</taxon>
    </lineage>
</organism>
<evidence type="ECO:0008006" key="3">
    <source>
        <dbReference type="Google" id="ProtNLM"/>
    </source>
</evidence>
<accession>A0A291T778</accession>
<evidence type="ECO:0000313" key="2">
    <source>
        <dbReference type="Proteomes" id="UP000223709"/>
    </source>
</evidence>
<dbReference type="AlphaFoldDB" id="A0A291T778"/>
<dbReference type="Proteomes" id="UP000223709">
    <property type="component" value="Chromosome"/>
</dbReference>
<name>A0A291T778_9FIRM</name>
<proteinExistence type="predicted"/>
<sequence length="357" mass="40744">MKKNKFEFIIDSEFQSQIPALTDEEFRQLEENILSEGEVLSPLIVWGNILVDGHNRYKILQQHPEIPYTTRSISCTCENREDVLAWICKHQLGRRNLTPEQKKYLIGKQYHSEKSTRGGNHGNQYTQVANYQIDNLPSVENTTERIAKENNVSPSFVIRAEQFMKTVELMEKYCPGIQEEILSGKLKLSQREATIIRGTPTEALPTVVSTWREKKLNGKPDDSADTYENLELLSKVTERNFSSAATSKIQTADPLSENRPFISSGKRSTELQTIRELGEKMATVDHVADAEGMFSEINSASDSFIFRLEQCFALYPDFLTNVEIEAKVIAALQKAESYIVHLKEQHRQHLLKTTNSQ</sequence>
<gene>
    <name evidence="1" type="ORF">CRH10_00205</name>
</gene>
<reference evidence="1 2" key="1">
    <citation type="submission" date="2017-10" db="EMBL/GenBank/DDBJ databases">
        <title>Complete Genome Sequence of Faecalibacterium prausnitzii isolated from the gut of healthy adult Indian.</title>
        <authorList>
            <person name="Bag S."/>
            <person name="Ghosh T.S."/>
            <person name="Das B."/>
        </authorList>
    </citation>
    <scope>NUCLEOTIDE SEQUENCE [LARGE SCALE GENOMIC DNA]</scope>
    <source>
        <strain evidence="1 2">Indica</strain>
    </source>
</reference>